<gene>
    <name evidence="2" type="primary">rnhB_2</name>
    <name evidence="2" type="ORF">Lade_1585</name>
    <name evidence="3" type="ORF">NCTC12735_01048</name>
</gene>
<dbReference type="EMBL" id="LNKA01000010">
    <property type="protein sequence ID" value="KTC65062.1"/>
    <property type="molecule type" value="Genomic_DNA"/>
</dbReference>
<dbReference type="AlphaFoldDB" id="A0A0W0R1V8"/>
<dbReference type="KEGG" id="ladl:NCTC12735_01048"/>
<feature type="signal peptide" evidence="1">
    <location>
        <begin position="1"/>
        <end position="20"/>
    </location>
</feature>
<dbReference type="EMBL" id="LR134422">
    <property type="protein sequence ID" value="VEH85418.1"/>
    <property type="molecule type" value="Genomic_DNA"/>
</dbReference>
<dbReference type="Proteomes" id="UP000054859">
    <property type="component" value="Unassembled WGS sequence"/>
</dbReference>
<sequence>MRRLFFAGLLYFQLFNIAYAQTFSEQIDAAVQGGNTSTLATLLSDPANQDQIGTIDANDFKSPYMIGAFNQISQNDVTKIMSNLGTTQYSNLVDSLSANPNDTSTLLSSVLTSADKNQIDSISPDDFKTKNMVGAFNQISTSNLSTITNSLGTQQYSNLVDSLTANPNDTSTLLSNILTAASGTQIGAISPDDFKTKNMMGAFNQISTNNLSTIINSLGTQQYSNLVDSLTSNPNDTSTLLSNILTAASGTQIGSISPDDFKTKNMVGAFNQISTNNLSTIITSLGSQQYSNLVDSLSSNPNDTSTLLSNILTAASGTQIGSISNDDFTSKNMTNALSEIKKDNPNAYNFIETNRNTNTTTQALDSFKTQESSPLVGETAPDL</sequence>
<evidence type="ECO:0000256" key="1">
    <source>
        <dbReference type="SAM" id="SignalP"/>
    </source>
</evidence>
<dbReference type="PATRIC" id="fig|45056.6.peg.1636"/>
<geneLocation type="plasmid" evidence="3 5">
    <name>13</name>
</geneLocation>
<keyword evidence="4" id="KW-1185">Reference proteome</keyword>
<organism evidence="2 4">
    <name type="scientific">Legionella adelaidensis</name>
    <dbReference type="NCBI Taxonomy" id="45056"/>
    <lineage>
        <taxon>Bacteria</taxon>
        <taxon>Pseudomonadati</taxon>
        <taxon>Pseudomonadota</taxon>
        <taxon>Gammaproteobacteria</taxon>
        <taxon>Legionellales</taxon>
        <taxon>Legionellaceae</taxon>
        <taxon>Legionella</taxon>
    </lineage>
</organism>
<dbReference type="RefSeq" id="WP_058462661.1">
    <property type="nucleotide sequence ID" value="NZ_LNKA01000010.1"/>
</dbReference>
<proteinExistence type="predicted"/>
<reference evidence="3 5" key="2">
    <citation type="submission" date="2018-12" db="EMBL/GenBank/DDBJ databases">
        <authorList>
            <consortium name="Pathogen Informatics"/>
        </authorList>
    </citation>
    <scope>NUCLEOTIDE SEQUENCE [LARGE SCALE GENOMIC DNA]</scope>
    <source>
        <strain evidence="3 5">NCTC12735</strain>
        <plasmid evidence="5">13</plasmid>
    </source>
</reference>
<name>A0A0W0R1V8_9GAMM</name>
<evidence type="ECO:0000313" key="4">
    <source>
        <dbReference type="Proteomes" id="UP000054859"/>
    </source>
</evidence>
<dbReference type="Proteomes" id="UP000281170">
    <property type="component" value="Plasmid 13"/>
</dbReference>
<evidence type="ECO:0000313" key="2">
    <source>
        <dbReference type="EMBL" id="KTC65062.1"/>
    </source>
</evidence>
<protein>
    <submittedName>
        <fullName evidence="2">Ribonuclease HII</fullName>
    </submittedName>
</protein>
<reference evidence="2 4" key="1">
    <citation type="submission" date="2015-11" db="EMBL/GenBank/DDBJ databases">
        <title>Identification of large and diverse effector repertoires of 38 Legionella species.</title>
        <authorList>
            <person name="Burstein D."/>
            <person name="Amaro F."/>
            <person name="Zusman T."/>
            <person name="Lifshitz Z."/>
            <person name="Cohen O."/>
            <person name="Gilbert J.A."/>
            <person name="Pupko T."/>
            <person name="Shuman H.A."/>
            <person name="Segal G."/>
        </authorList>
    </citation>
    <scope>NUCLEOTIDE SEQUENCE [LARGE SCALE GENOMIC DNA]</scope>
    <source>
        <strain evidence="2 4">1762-AUS-E</strain>
    </source>
</reference>
<keyword evidence="1" id="KW-0732">Signal</keyword>
<evidence type="ECO:0000313" key="3">
    <source>
        <dbReference type="EMBL" id="VEH85418.1"/>
    </source>
</evidence>
<accession>A0A0W0R1V8</accession>
<evidence type="ECO:0000313" key="5">
    <source>
        <dbReference type="Proteomes" id="UP000281170"/>
    </source>
</evidence>
<keyword evidence="3" id="KW-0614">Plasmid</keyword>
<dbReference type="STRING" id="45056.Lade_1585"/>
<feature type="chain" id="PRO_5036002931" evidence="1">
    <location>
        <begin position="21"/>
        <end position="383"/>
    </location>
</feature>